<dbReference type="InterPro" id="IPR001180">
    <property type="entry name" value="CNH_dom"/>
</dbReference>
<dbReference type="GO" id="GO:0005085">
    <property type="term" value="F:guanyl-nucleotide exchange factor activity"/>
    <property type="evidence" value="ECO:0007669"/>
    <property type="project" value="UniProtKB-KW"/>
</dbReference>
<evidence type="ECO:0000259" key="2">
    <source>
        <dbReference type="PROSITE" id="PS50219"/>
    </source>
</evidence>
<dbReference type="AlphaFoldDB" id="K5VYP2"/>
<keyword evidence="1" id="KW-0344">Guanine-nucleotide releasing factor</keyword>
<dbReference type="InParanoid" id="K5VYP2"/>
<evidence type="ECO:0000313" key="3">
    <source>
        <dbReference type="EMBL" id="EKM51935.1"/>
    </source>
</evidence>
<evidence type="ECO:0000256" key="1">
    <source>
        <dbReference type="ARBA" id="ARBA00022658"/>
    </source>
</evidence>
<dbReference type="RefSeq" id="XP_007399727.1">
    <property type="nucleotide sequence ID" value="XM_007399665.1"/>
</dbReference>
<dbReference type="InterPro" id="IPR052233">
    <property type="entry name" value="Rho-type_GEFs"/>
</dbReference>
<dbReference type="PROSITE" id="PS50219">
    <property type="entry name" value="CNH"/>
    <property type="match status" value="1"/>
</dbReference>
<dbReference type="STRING" id="650164.K5VYP2"/>
<proteinExistence type="predicted"/>
<accession>K5VYP2</accession>
<dbReference type="HOGENOM" id="CLU_520842_0_0_1"/>
<protein>
    <recommendedName>
        <fullName evidence="2">CNH domain-containing protein</fullName>
    </recommendedName>
</protein>
<evidence type="ECO:0000313" key="4">
    <source>
        <dbReference type="Proteomes" id="UP000008370"/>
    </source>
</evidence>
<dbReference type="Proteomes" id="UP000008370">
    <property type="component" value="Unassembled WGS sequence"/>
</dbReference>
<dbReference type="PANTHER" id="PTHR46572">
    <property type="entry name" value="RHO1 GDP-GTP EXCHANGE PROTEIN 1-RELATED"/>
    <property type="match status" value="1"/>
</dbReference>
<dbReference type="PANTHER" id="PTHR46572:SF2">
    <property type="entry name" value="RHO1 GDP-GTP EXCHANGE PROTEIN 1-RELATED"/>
    <property type="match status" value="1"/>
</dbReference>
<name>K5VYP2_PHACS</name>
<dbReference type="Pfam" id="PF00780">
    <property type="entry name" value="CNH"/>
    <property type="match status" value="1"/>
</dbReference>
<dbReference type="KEGG" id="pco:PHACADRAFT_187325"/>
<reference evidence="3 4" key="1">
    <citation type="journal article" date="2012" name="BMC Genomics">
        <title>Comparative genomics of the white-rot fungi, Phanerochaete carnosa and P. chrysosporium, to elucidate the genetic basis of the distinct wood types they colonize.</title>
        <authorList>
            <person name="Suzuki H."/>
            <person name="MacDonald J."/>
            <person name="Syed K."/>
            <person name="Salamov A."/>
            <person name="Hori C."/>
            <person name="Aerts A."/>
            <person name="Henrissat B."/>
            <person name="Wiebenga A."/>
            <person name="vanKuyk P.A."/>
            <person name="Barry K."/>
            <person name="Lindquist E."/>
            <person name="LaButti K."/>
            <person name="Lapidus A."/>
            <person name="Lucas S."/>
            <person name="Coutinho P."/>
            <person name="Gong Y."/>
            <person name="Samejima M."/>
            <person name="Mahadevan R."/>
            <person name="Abou-Zaid M."/>
            <person name="de Vries R.P."/>
            <person name="Igarashi K."/>
            <person name="Yadav J.S."/>
            <person name="Grigoriev I.V."/>
            <person name="Master E.R."/>
        </authorList>
    </citation>
    <scope>NUCLEOTIDE SEQUENCE [LARGE SCALE GENOMIC DNA]</scope>
    <source>
        <strain evidence="3 4">HHB-10118-sp</strain>
    </source>
</reference>
<dbReference type="SMART" id="SM00036">
    <property type="entry name" value="CNH"/>
    <property type="match status" value="1"/>
</dbReference>
<gene>
    <name evidence="3" type="ORF">PHACADRAFT_187325</name>
</gene>
<keyword evidence="4" id="KW-1185">Reference proteome</keyword>
<sequence length="421" mass="46661">MVGNTYELMSIGSQPIPLEFLAVSTLGTPQELSRMTTTLKRISCVIRTPSVEADQGSPGWIQRVQKQQEVMQNRLHTFNSQHLSLGGEAVSCVVPFDQGRNIVYGATDGVYLLDVTKPHNQPSRILALSDVTQVDDLEECQILIVLSGGQVLAFPLDVLDLKDPIAALERVKRVASQVSFFKAGTCLGRTMLCTVESSLLSSTIKIFEPVSDKTTEFAKFRRRLQGGQHGGNDGLAMPIKGFRVARRANAVMFLKTRICLSCTDDFKIVDIESLDNQPLLAPSDQSLDFVRGRKALQAIALYRVGDNFLVCYDEFAFYVNRTGCRSNKHFLVFWEGTPTAFATALQYPYILAFDPTFVEIWHVETGRIVQVIQGSNIRCLFTADTPPSLKIDPANPSAGRSEMLIVSDERVMKLRVSAETL</sequence>
<dbReference type="EMBL" id="JH930476">
    <property type="protein sequence ID" value="EKM51935.1"/>
    <property type="molecule type" value="Genomic_DNA"/>
</dbReference>
<organism evidence="3 4">
    <name type="scientific">Phanerochaete carnosa (strain HHB-10118-sp)</name>
    <name type="common">White-rot fungus</name>
    <name type="synonym">Peniophora carnosa</name>
    <dbReference type="NCBI Taxonomy" id="650164"/>
    <lineage>
        <taxon>Eukaryota</taxon>
        <taxon>Fungi</taxon>
        <taxon>Dikarya</taxon>
        <taxon>Basidiomycota</taxon>
        <taxon>Agaricomycotina</taxon>
        <taxon>Agaricomycetes</taxon>
        <taxon>Polyporales</taxon>
        <taxon>Phanerochaetaceae</taxon>
        <taxon>Phanerochaete</taxon>
    </lineage>
</organism>
<dbReference type="OrthoDB" id="2272012at2759"/>
<dbReference type="GeneID" id="18910418"/>
<feature type="domain" description="CNH" evidence="2">
    <location>
        <begin position="87"/>
        <end position="387"/>
    </location>
</feature>